<dbReference type="InterPro" id="IPR050377">
    <property type="entry name" value="Radical_SAM_PqqE_MftC-like"/>
</dbReference>
<proteinExistence type="predicted"/>
<reference evidence="10" key="1">
    <citation type="journal article" date="2019" name="Int. J. Syst. Evol. Microbiol.">
        <title>The Global Catalogue of Microorganisms (GCM) 10K type strain sequencing project: providing services to taxonomists for standard genome sequencing and annotation.</title>
        <authorList>
            <consortium name="The Broad Institute Genomics Platform"/>
            <consortium name="The Broad Institute Genome Sequencing Center for Infectious Disease"/>
            <person name="Wu L."/>
            <person name="Ma J."/>
        </authorList>
    </citation>
    <scope>NUCLEOTIDE SEQUENCE [LARGE SCALE GENOMIC DNA]</scope>
    <source>
        <strain evidence="10">CCUG 56698</strain>
    </source>
</reference>
<dbReference type="SFLD" id="SFLDS00029">
    <property type="entry name" value="Radical_SAM"/>
    <property type="match status" value="1"/>
</dbReference>
<keyword evidence="6" id="KW-0411">Iron-sulfur</keyword>
<dbReference type="Gene3D" id="3.20.20.70">
    <property type="entry name" value="Aldolase class I"/>
    <property type="match status" value="1"/>
</dbReference>
<evidence type="ECO:0000256" key="3">
    <source>
        <dbReference type="ARBA" id="ARBA00022691"/>
    </source>
</evidence>
<comment type="cofactor">
    <cofactor evidence="1">
        <name>[4Fe-4S] cluster</name>
        <dbReference type="ChEBI" id="CHEBI:49883"/>
    </cofactor>
</comment>
<evidence type="ECO:0000256" key="6">
    <source>
        <dbReference type="ARBA" id="ARBA00023014"/>
    </source>
</evidence>
<dbReference type="PANTHER" id="PTHR11228:SF34">
    <property type="entry name" value="TUNGSTEN-CONTAINING ALDEHYDE FERREDOXIN OXIDOREDUCTASE COFACTOR MODIFYING PROTEIN"/>
    <property type="match status" value="1"/>
</dbReference>
<feature type="domain" description="Radical SAM core" evidence="8">
    <location>
        <begin position="39"/>
        <end position="251"/>
    </location>
</feature>
<evidence type="ECO:0000256" key="2">
    <source>
        <dbReference type="ARBA" id="ARBA00022485"/>
    </source>
</evidence>
<keyword evidence="5" id="KW-0408">Iron</keyword>
<organism evidence="9 10">
    <name type="scientific">Schaalia naturae</name>
    <dbReference type="NCBI Taxonomy" id="635203"/>
    <lineage>
        <taxon>Bacteria</taxon>
        <taxon>Bacillati</taxon>
        <taxon>Actinomycetota</taxon>
        <taxon>Actinomycetes</taxon>
        <taxon>Actinomycetales</taxon>
        <taxon>Actinomycetaceae</taxon>
        <taxon>Schaalia</taxon>
    </lineage>
</organism>
<sequence>MTVGQHVVGGREGASPDLRPDVHGIRPIGSVRPVEWVYDRAPMTVYWEMTLACALTCRHCRAQAWNRPAPGQLTTEQGVALLDDIASFGDPLPHLIMTGGDPMRRPDLLELMEEARTRRIGVSLSPAVTPELTRERLAEVQRAGTRAISLSLDGSTPQSHDGLRRVPGTFDLTMRALDDAAALGLPVQVNTLVTSSTAPDLPALHRLLVERAVARWTLFFLIRTGRGTMLQEVAPEQSEQILRWLDGVRDESPFQVSTTEALHFRRITSQSMEARGMTRAQIGASRLARSYGVRDGNGIIFISHVGDVTPSGFLPVTIGNVTRDSLVRLYREDPLMRALRSPDSFGGDCGVCEYNRWCGGSRSRAYAATGDPLAADPLCVYRPGRSRSEAA</sequence>
<dbReference type="InterPro" id="IPR007197">
    <property type="entry name" value="rSAM"/>
</dbReference>
<dbReference type="InterPro" id="IPR058240">
    <property type="entry name" value="rSAM_sf"/>
</dbReference>
<gene>
    <name evidence="9" type="ORF">ACFQWG_02295</name>
</gene>
<evidence type="ECO:0000256" key="5">
    <source>
        <dbReference type="ARBA" id="ARBA00023004"/>
    </source>
</evidence>
<dbReference type="SUPFAM" id="SSF102114">
    <property type="entry name" value="Radical SAM enzymes"/>
    <property type="match status" value="1"/>
</dbReference>
<keyword evidence="2" id="KW-0004">4Fe-4S</keyword>
<accession>A0ABW2SJN4</accession>
<dbReference type="InterPro" id="IPR017200">
    <property type="entry name" value="PqqE-like"/>
</dbReference>
<keyword evidence="3" id="KW-0949">S-adenosyl-L-methionine</keyword>
<protein>
    <submittedName>
        <fullName evidence="9">TIGR04053 family radical SAM/SPASM domain-containing protein</fullName>
    </submittedName>
</protein>
<keyword evidence="4" id="KW-0479">Metal-binding</keyword>
<evidence type="ECO:0000313" key="9">
    <source>
        <dbReference type="EMBL" id="MFC7580056.1"/>
    </source>
</evidence>
<dbReference type="Proteomes" id="UP001596527">
    <property type="component" value="Unassembled WGS sequence"/>
</dbReference>
<feature type="region of interest" description="Disordered" evidence="7">
    <location>
        <begin position="1"/>
        <end position="21"/>
    </location>
</feature>
<dbReference type="InterPro" id="IPR013785">
    <property type="entry name" value="Aldolase_TIM"/>
</dbReference>
<dbReference type="PANTHER" id="PTHR11228">
    <property type="entry name" value="RADICAL SAM DOMAIN PROTEIN"/>
    <property type="match status" value="1"/>
</dbReference>
<evidence type="ECO:0000259" key="8">
    <source>
        <dbReference type="PROSITE" id="PS51918"/>
    </source>
</evidence>
<dbReference type="PIRSF" id="PIRSF037420">
    <property type="entry name" value="PQQ_syn_pqqE"/>
    <property type="match status" value="1"/>
</dbReference>
<name>A0ABW2SJN4_9ACTO</name>
<dbReference type="CDD" id="cd21123">
    <property type="entry name" value="SPASM_MftC-like"/>
    <property type="match status" value="1"/>
</dbReference>
<evidence type="ECO:0000256" key="7">
    <source>
        <dbReference type="SAM" id="MobiDB-lite"/>
    </source>
</evidence>
<comment type="caution">
    <text evidence="9">The sequence shown here is derived from an EMBL/GenBank/DDBJ whole genome shotgun (WGS) entry which is preliminary data.</text>
</comment>
<keyword evidence="10" id="KW-1185">Reference proteome</keyword>
<dbReference type="PROSITE" id="PS51918">
    <property type="entry name" value="RADICAL_SAM"/>
    <property type="match status" value="1"/>
</dbReference>
<dbReference type="EMBL" id="JBHTEF010000001">
    <property type="protein sequence ID" value="MFC7580056.1"/>
    <property type="molecule type" value="Genomic_DNA"/>
</dbReference>
<evidence type="ECO:0000256" key="1">
    <source>
        <dbReference type="ARBA" id="ARBA00001966"/>
    </source>
</evidence>
<dbReference type="Pfam" id="PF04055">
    <property type="entry name" value="Radical_SAM"/>
    <property type="match status" value="1"/>
</dbReference>
<dbReference type="RefSeq" id="WP_380971736.1">
    <property type="nucleotide sequence ID" value="NZ_JBHTEF010000001.1"/>
</dbReference>
<dbReference type="CDD" id="cd01335">
    <property type="entry name" value="Radical_SAM"/>
    <property type="match status" value="1"/>
</dbReference>
<dbReference type="SFLD" id="SFLDG01067">
    <property type="entry name" value="SPASM/twitch_domain_containing"/>
    <property type="match status" value="1"/>
</dbReference>
<evidence type="ECO:0000313" key="10">
    <source>
        <dbReference type="Proteomes" id="UP001596527"/>
    </source>
</evidence>
<dbReference type="NCBIfam" id="TIGR04053">
    <property type="entry name" value="TIGR04053 family radical SAM/SPASM domain-containing protein"/>
    <property type="match status" value="1"/>
</dbReference>
<evidence type="ECO:0000256" key="4">
    <source>
        <dbReference type="ARBA" id="ARBA00022723"/>
    </source>
</evidence>